<feature type="compositionally biased region" description="Polar residues" evidence="9">
    <location>
        <begin position="942"/>
        <end position="951"/>
    </location>
</feature>
<dbReference type="FunFam" id="3.30.160.60:FF:000210">
    <property type="entry name" value="Zinc finger RNA-binding protein 2"/>
    <property type="match status" value="1"/>
</dbReference>
<keyword evidence="5" id="KW-0816">Tricarboxylic acid cycle</keyword>
<dbReference type="Pfam" id="PF12874">
    <property type="entry name" value="zf-met"/>
    <property type="match status" value="3"/>
</dbReference>
<keyword evidence="12" id="KW-1185">Reference proteome</keyword>
<dbReference type="InterPro" id="IPR001236">
    <property type="entry name" value="Lactate/malate_DH_N"/>
</dbReference>
<keyword evidence="7" id="KW-0520">NAD</keyword>
<evidence type="ECO:0000256" key="5">
    <source>
        <dbReference type="ARBA" id="ARBA00022532"/>
    </source>
</evidence>
<reference evidence="12" key="1">
    <citation type="journal article" date="2014" name="Genome Biol.">
        <title>Genome analysis of a major urban malaria vector mosquito, Anopheles stephensi.</title>
        <authorList>
            <person name="Jiang X."/>
            <person name="Peery A."/>
            <person name="Hall A.B."/>
            <person name="Sharma A."/>
            <person name="Chen X.G."/>
            <person name="Waterhouse R.M."/>
            <person name="Komissarov A."/>
            <person name="Riehle M.M."/>
            <person name="Shouche Y."/>
            <person name="Sharakhova M.V."/>
            <person name="Lawson D."/>
            <person name="Pakpour N."/>
            <person name="Arensburger P."/>
            <person name="Davidson V.L."/>
            <person name="Eiglmeier K."/>
            <person name="Emrich S."/>
            <person name="George P."/>
            <person name="Kennedy R.C."/>
            <person name="Mane S.P."/>
            <person name="Maslen G."/>
            <person name="Oringanje C."/>
            <person name="Qi Y."/>
            <person name="Settlage R."/>
            <person name="Tojo M."/>
            <person name="Tubio J.M."/>
            <person name="Unger M.F."/>
            <person name="Wang B."/>
            <person name="Vernick K.D."/>
            <person name="Ribeiro J.M."/>
            <person name="James A.A."/>
            <person name="Michel K."/>
            <person name="Riehle M.A."/>
            <person name="Luckhart S."/>
            <person name="Sharakhov I.V."/>
            <person name="Tu Z."/>
        </authorList>
    </citation>
    <scope>NUCLEOTIDE SEQUENCE [LARGE SCALE GENOMIC DNA]</scope>
    <source>
        <strain evidence="12">Indian</strain>
    </source>
</reference>
<dbReference type="Pfam" id="PF20965">
    <property type="entry name" value="DZF_C"/>
    <property type="match status" value="1"/>
</dbReference>
<dbReference type="Gene3D" id="3.90.110.10">
    <property type="entry name" value="Lactate dehydrogenase/glycoside hydrolase, family 4, C-terminal"/>
    <property type="match status" value="1"/>
</dbReference>
<dbReference type="GO" id="GO:0006099">
    <property type="term" value="P:tricarboxylic acid cycle"/>
    <property type="evidence" value="ECO:0007669"/>
    <property type="project" value="UniProtKB-KW"/>
</dbReference>
<name>A0A182YJT3_ANOST</name>
<comment type="subunit">
    <text evidence="2">Homodimer.</text>
</comment>
<dbReference type="Pfam" id="PF07528">
    <property type="entry name" value="DZF_N"/>
    <property type="match status" value="1"/>
</dbReference>
<dbReference type="InterPro" id="IPR006561">
    <property type="entry name" value="DZF_dom"/>
</dbReference>
<dbReference type="Pfam" id="PF00056">
    <property type="entry name" value="Ldh_1_N"/>
    <property type="match status" value="1"/>
</dbReference>
<dbReference type="PANTHER" id="PTHR45762">
    <property type="entry name" value="ZINC FINGER RNA-BINDING PROTEIN"/>
    <property type="match status" value="1"/>
</dbReference>
<evidence type="ECO:0000256" key="9">
    <source>
        <dbReference type="SAM" id="MobiDB-lite"/>
    </source>
</evidence>
<evidence type="ECO:0000256" key="6">
    <source>
        <dbReference type="ARBA" id="ARBA00023002"/>
    </source>
</evidence>
<dbReference type="Pfam" id="PF02866">
    <property type="entry name" value="Ldh_1_C"/>
    <property type="match status" value="1"/>
</dbReference>
<comment type="similarity">
    <text evidence="1">Belongs to the LDH/MDH superfamily. MDH type 1 family.</text>
</comment>
<dbReference type="VEuPathDB" id="VectorBase:ASTE009825"/>
<dbReference type="FunFam" id="3.90.110.10:FF:000001">
    <property type="entry name" value="Malate dehydrogenase"/>
    <property type="match status" value="1"/>
</dbReference>
<feature type="compositionally biased region" description="Basic and acidic residues" evidence="9">
    <location>
        <begin position="1245"/>
        <end position="1255"/>
    </location>
</feature>
<evidence type="ECO:0000256" key="2">
    <source>
        <dbReference type="ARBA" id="ARBA00011738"/>
    </source>
</evidence>
<feature type="compositionally biased region" description="Low complexity" evidence="9">
    <location>
        <begin position="709"/>
        <end position="731"/>
    </location>
</feature>
<dbReference type="SUPFAM" id="SSF51735">
    <property type="entry name" value="NAD(P)-binding Rossmann-fold domains"/>
    <property type="match status" value="1"/>
</dbReference>
<dbReference type="GO" id="GO:0003725">
    <property type="term" value="F:double-stranded RNA binding"/>
    <property type="evidence" value="ECO:0007669"/>
    <property type="project" value="TreeGrafter"/>
</dbReference>
<dbReference type="CDD" id="cd01337">
    <property type="entry name" value="MDH_glyoxysomal_mitochondrial"/>
    <property type="match status" value="1"/>
</dbReference>
<dbReference type="GO" id="GO:0071011">
    <property type="term" value="C:precatalytic spliceosome"/>
    <property type="evidence" value="ECO:0007669"/>
    <property type="project" value="TreeGrafter"/>
</dbReference>
<evidence type="ECO:0000256" key="4">
    <source>
        <dbReference type="ARBA" id="ARBA00016075"/>
    </source>
</evidence>
<protein>
    <recommendedName>
        <fullName evidence="4">Malate dehydrogenase, mitochondrial</fullName>
        <ecNumber evidence="3">1.1.1.37</ecNumber>
    </recommendedName>
</protein>
<evidence type="ECO:0000256" key="3">
    <source>
        <dbReference type="ARBA" id="ARBA00012995"/>
    </source>
</evidence>
<dbReference type="PROSITE" id="PS00028">
    <property type="entry name" value="ZINC_FINGER_C2H2_1"/>
    <property type="match status" value="1"/>
</dbReference>
<dbReference type="Gene3D" id="3.40.50.720">
    <property type="entry name" value="NAD(P)-binding Rossmann-like Domain"/>
    <property type="match status" value="1"/>
</dbReference>
<dbReference type="EnsemblMetazoa" id="ASTEI08719-RA">
    <property type="protein sequence ID" value="ASTEI08719-PA"/>
    <property type="gene ID" value="ASTEI08719"/>
</dbReference>
<feature type="region of interest" description="Disordered" evidence="9">
    <location>
        <begin position="1223"/>
        <end position="1278"/>
    </location>
</feature>
<dbReference type="VEuPathDB" id="VectorBase:ASTE015085"/>
<proteinExistence type="inferred from homology"/>
<dbReference type="PANTHER" id="PTHR45762:SF3">
    <property type="entry name" value="ZINC-FINGER PROTEIN AT 72D, ISOFORM B"/>
    <property type="match status" value="1"/>
</dbReference>
<dbReference type="GO" id="GO:0008270">
    <property type="term" value="F:zinc ion binding"/>
    <property type="evidence" value="ECO:0007669"/>
    <property type="project" value="InterPro"/>
</dbReference>
<feature type="region of interest" description="Disordered" evidence="9">
    <location>
        <begin position="684"/>
        <end position="739"/>
    </location>
</feature>
<evidence type="ECO:0000313" key="11">
    <source>
        <dbReference type="EnsemblMetazoa" id="ASTEI08719-PA"/>
    </source>
</evidence>
<dbReference type="InterPro" id="IPR049402">
    <property type="entry name" value="DZF_dom_C"/>
</dbReference>
<evidence type="ECO:0000256" key="1">
    <source>
        <dbReference type="ARBA" id="ARBA00008824"/>
    </source>
</evidence>
<dbReference type="GO" id="GO:0003727">
    <property type="term" value="F:single-stranded RNA binding"/>
    <property type="evidence" value="ECO:0007669"/>
    <property type="project" value="TreeGrafter"/>
</dbReference>
<dbReference type="EC" id="1.1.1.37" evidence="3"/>
<dbReference type="Gene3D" id="3.30.460.10">
    <property type="entry name" value="Beta Polymerase, domain 2"/>
    <property type="match status" value="1"/>
</dbReference>
<dbReference type="VEuPathDB" id="VectorBase:ASTEI20_038475"/>
<dbReference type="Gene3D" id="3.30.160.60">
    <property type="entry name" value="Classic Zinc Finger"/>
    <property type="match status" value="3"/>
</dbReference>
<dbReference type="AlphaFoldDB" id="A0A182YJT3"/>
<dbReference type="SUPFAM" id="SSF56327">
    <property type="entry name" value="LDH C-terminal domain-like"/>
    <property type="match status" value="1"/>
</dbReference>
<sequence>MFARAVKTAACQGAKNFSTSSQNNVKVAVCGASGGIGQPLSLLLKNSPLVTELSLYDIVHTPGVAADLSHIETQSKVTGYNGPENLEKALKGADIVIIPAGVPRKPGMTRDDLFNTNASIVRDLAAGCAKACPKALIGIISNPVNSTVPIACDTLEKAGVLDPRRVFGVSTLDIVRANTFVGEAAGVDPQKMNVPVIGGHSGVTIIPVLSQTKPGVNFPQDKITALTERIQEAGTEVVKAKAGAGSATLSMAYAGARFALALARAMNGEQNVIECAYVRSDVTESKYFATPLLLGKNGLEKNLGLPKLNAFEQELLKKAIPELKKNIQKGEDFTGYAVAPAPTPAAGTYGTARPAGYDQAYQPTATPGSYATTATAATYDYGYGRTTQTYDTSKTYYQQAAGATAGYTAPTAYDATPKVITGFQPAQPTAYAPQPTRATIQPAKAAPQYPATQQQSVAPQPQAYVPTQPAGYSQTVTTVHSTPKSATVAGSVVPNSSATYPGYDASLYGAATMYVAQQQQPPPPNAKAPGNVPGGAAATGGVMTAAPGPGGPAVITGGHVPVAGGPWQNYKSPKGMHGHGGHGSAPYKARKPAPKPLLIHYCDVCKISCAGPQTYREHLEGQKHKKRELLLKQAAEPGGNAAARPPNSLHCELCGVTCTGNDAYAAHVRGAKHQKVVNLHTRLGKPIPACDPTPNVDGEKKEGGGGGTADSSSDAGGASGAGNAAVANSGVESAEESVRPVGSEFIEEIKDDDGKLVSFSCKLCECKFNDPNAKEMHMKGRRHRLQYKKKVQPDLVVDIKPTVKQKKIAEARAHRQAMQEEFWNRRRMADAEMEEDHGMRTFGRHPFFGMLPGRRPESSDDRHVVARHAEIYPKEEELQTIQRIVSHTERALKLVSDVMTSGGGAASTVQPVASTSSSASATATASDSANEQSNDQPKEQEIQSQQPTTSAGSGGKPNQMISFHKETEGTTIRLLKGVMRVGLLAKGLLLHGDNCVQLVVLCAEKPTTSLLKRVATELPIQLKKIADDHRYTVTMAPVEGAVLVTDGTITVKISLTSPLLREAEQAAAQNTEDLLPREPCLQALAALRHAKWFQARATGLQSCVMIMRIMRDLCQRIPVWSNISQWAMELLLEKIISSAGEVLTPGECLRRVMEAMSSSILLNGPGLLDPCEKEPEDTLAGLSKQQREDITNSAQTFMRWIAFRQIYKVLGIAPLPPPKFAGSRNWRFNRKRRRSGTEGNDSEADGCKMVKKEESATASSNAPPGPANAPAMKTEPSK</sequence>
<feature type="region of interest" description="Disordered" evidence="9">
    <location>
        <begin position="902"/>
        <end position="961"/>
    </location>
</feature>
<dbReference type="SUPFAM" id="SSF57667">
    <property type="entry name" value="beta-beta-alpha zinc fingers"/>
    <property type="match status" value="3"/>
</dbReference>
<dbReference type="SMART" id="SM00355">
    <property type="entry name" value="ZnF_C2H2"/>
    <property type="match status" value="3"/>
</dbReference>
<dbReference type="InterPro" id="IPR003604">
    <property type="entry name" value="Matrin/U1-like-C_Znf_C2H2"/>
</dbReference>
<dbReference type="FunFam" id="3.30.160.60:FF:002080">
    <property type="entry name" value="Zinc finger RNA-binding protein"/>
    <property type="match status" value="1"/>
</dbReference>
<dbReference type="InterPro" id="IPR049401">
    <property type="entry name" value="DZF_dom_N"/>
</dbReference>
<dbReference type="OMA" id="GELMRIF"/>
<organism evidence="11 12">
    <name type="scientific">Anopheles stephensi</name>
    <name type="common">Indo-Pakistan malaria mosquito</name>
    <dbReference type="NCBI Taxonomy" id="30069"/>
    <lineage>
        <taxon>Eukaryota</taxon>
        <taxon>Metazoa</taxon>
        <taxon>Ecdysozoa</taxon>
        <taxon>Arthropoda</taxon>
        <taxon>Hexapoda</taxon>
        <taxon>Insecta</taxon>
        <taxon>Pterygota</taxon>
        <taxon>Neoptera</taxon>
        <taxon>Endopterygota</taxon>
        <taxon>Diptera</taxon>
        <taxon>Nematocera</taxon>
        <taxon>Culicoidea</taxon>
        <taxon>Culicidae</taxon>
        <taxon>Anophelinae</taxon>
        <taxon>Anopheles</taxon>
    </lineage>
</organism>
<evidence type="ECO:0000313" key="12">
    <source>
        <dbReference type="Proteomes" id="UP000076408"/>
    </source>
</evidence>
<feature type="compositionally biased region" description="Low complexity" evidence="9">
    <location>
        <begin position="906"/>
        <end position="929"/>
    </location>
</feature>
<reference evidence="11" key="2">
    <citation type="submission" date="2020-05" db="UniProtKB">
        <authorList>
            <consortium name="EnsemblMetazoa"/>
        </authorList>
    </citation>
    <scope>IDENTIFICATION</scope>
    <source>
        <strain evidence="11">Indian</strain>
    </source>
</reference>
<dbReference type="InterPro" id="IPR015955">
    <property type="entry name" value="Lactate_DH/Glyco_Ohase_4_C"/>
</dbReference>
<dbReference type="InterPro" id="IPR043519">
    <property type="entry name" value="NT_sf"/>
</dbReference>
<dbReference type="FunFam" id="3.40.50.720:FF:000013">
    <property type="entry name" value="Malate dehydrogenase"/>
    <property type="match status" value="1"/>
</dbReference>
<dbReference type="NCBIfam" id="TIGR01772">
    <property type="entry name" value="MDH_euk_gproteo"/>
    <property type="match status" value="1"/>
</dbReference>
<dbReference type="InterPro" id="IPR036291">
    <property type="entry name" value="NAD(P)-bd_dom_sf"/>
</dbReference>
<dbReference type="Proteomes" id="UP000076408">
    <property type="component" value="Unassembled WGS sequence"/>
</dbReference>
<evidence type="ECO:0000256" key="8">
    <source>
        <dbReference type="ARBA" id="ARBA00048313"/>
    </source>
</evidence>
<dbReference type="VEuPathDB" id="VectorBase:ASTEI20_044566"/>
<dbReference type="VEuPathDB" id="VectorBase:ASTEI08719"/>
<keyword evidence="6" id="KW-0560">Oxidoreductase</keyword>
<dbReference type="InterPro" id="IPR022383">
    <property type="entry name" value="Lactate/malate_DH_C"/>
</dbReference>
<dbReference type="STRING" id="30069.A0A182YJT3"/>
<dbReference type="FunFam" id="1.10.1410.40:FF:000001">
    <property type="entry name" value="interleukin enhancer-binding factor 3 isoform X1"/>
    <property type="match status" value="1"/>
</dbReference>
<dbReference type="InterPro" id="IPR036236">
    <property type="entry name" value="Znf_C2H2_sf"/>
</dbReference>
<evidence type="ECO:0000259" key="10">
    <source>
        <dbReference type="PROSITE" id="PS51703"/>
    </source>
</evidence>
<dbReference type="PROSITE" id="PS51703">
    <property type="entry name" value="DZF"/>
    <property type="match status" value="1"/>
</dbReference>
<evidence type="ECO:0000256" key="7">
    <source>
        <dbReference type="ARBA" id="ARBA00023027"/>
    </source>
</evidence>
<dbReference type="SMART" id="SM00451">
    <property type="entry name" value="ZnF_U1"/>
    <property type="match status" value="3"/>
</dbReference>
<dbReference type="GO" id="GO:0030060">
    <property type="term" value="F:L-malate dehydrogenase (NAD+) activity"/>
    <property type="evidence" value="ECO:0007669"/>
    <property type="project" value="UniProtKB-EC"/>
</dbReference>
<feature type="domain" description="DZF" evidence="10">
    <location>
        <begin position="840"/>
        <end position="1239"/>
    </location>
</feature>
<dbReference type="Gene3D" id="1.10.1410.40">
    <property type="match status" value="1"/>
</dbReference>
<dbReference type="InterPro" id="IPR013087">
    <property type="entry name" value="Znf_C2H2_type"/>
</dbReference>
<dbReference type="InterPro" id="IPR010097">
    <property type="entry name" value="Malate_DH_type1"/>
</dbReference>
<dbReference type="SMART" id="SM00572">
    <property type="entry name" value="DZF"/>
    <property type="match status" value="1"/>
</dbReference>
<accession>A0A182YJT3</accession>
<comment type="catalytic activity">
    <reaction evidence="8">
        <text>(S)-malate + NAD(+) = oxaloacetate + NADH + H(+)</text>
        <dbReference type="Rhea" id="RHEA:21432"/>
        <dbReference type="ChEBI" id="CHEBI:15378"/>
        <dbReference type="ChEBI" id="CHEBI:15589"/>
        <dbReference type="ChEBI" id="CHEBI:16452"/>
        <dbReference type="ChEBI" id="CHEBI:57540"/>
        <dbReference type="ChEBI" id="CHEBI:57945"/>
        <dbReference type="EC" id="1.1.1.37"/>
    </reaction>
</comment>